<dbReference type="PANTHER" id="PTHR35372">
    <property type="entry name" value="ATP BINDING PROTEIN-RELATED"/>
    <property type="match status" value="1"/>
</dbReference>
<dbReference type="InterPro" id="IPR004968">
    <property type="entry name" value="DNA_primase/NTPase_C"/>
</dbReference>
<sequence length="771" mass="87368">MGFTNFNDKYSAIPQELKGYKNWVCWQAYPDPKSHSGISKKPINPRTGGFAMPNNSDTWSDFETAVRESAKYSGIGFMFSNSPFFGVDLDDMPNDIQDYQNGGTDNIISEFVNTLQSYTEFSQSKTGVHIICKGTLPEGRRKAKNDSGGFEMYENGRFFVVTGNYCSEYGYINDCTESVKPLHSKYLGKTAEPKPNRQNITVNLNSVDDIVRAACSAKNGSLFKALYSGDFSAYSSHSEADMAFCNMLAFWCGCDSEKMDAIFRQSGLMRDKWDRKQSGTTYGVITLQKAISGCSQTYNPKKQNDYSISIGNGKVIQTVDEEKMRAYTFDDMGNAERFVDLFGENVRYCYTEKKWYFYNSMRWSVDNLGVILRMADKCVEAMKAEAKLYLQADEESGGDMAKAFEKHMKSSRSNKSKKAMLNEIEHHLPILPIQMDRYKMALNTPSGIINLKNGDVKAHNPEYYFTKITSVDCAEAADCPRWLAFLDDIFASDKDLIRYIQKAVGYSLTGSTAEQCAFFLYGTGRNGKSTFIDVIRDVFGDYAANIQPETIMVKSSQSNAINSDIARLKGARLVTSVEPNEGVRLNEGLLKQLTGDDTVTARKLYSEEFEFKPEFKLWMATNHKPIIRGTDTGIWRRIHMIPFDVQIPEDKVDKNLTHKLKAEMTAIFKWCIDGCLMWQREGLQMPVAVLKSVREYRREMDVISAFIEDKCTLEGAVQASTLYAAYVSWADSNNEYCMSNTKFSTELAKRFEKIKGRNYNYFTGISIRSEC</sequence>
<dbReference type="InterPro" id="IPR045455">
    <property type="entry name" value="NrS-1_pol-like_helicase"/>
</dbReference>
<evidence type="ECO:0000256" key="4">
    <source>
        <dbReference type="ARBA" id="ARBA00022840"/>
    </source>
</evidence>
<dbReference type="InterPro" id="IPR027417">
    <property type="entry name" value="P-loop_NTPase"/>
</dbReference>
<keyword evidence="3 6" id="KW-0347">Helicase</keyword>
<protein>
    <submittedName>
        <fullName evidence="6">DsDNA helicase</fullName>
    </submittedName>
</protein>
<dbReference type="Pfam" id="PF22763">
    <property type="entry name" value="NrS1-1_pol-like_HBD"/>
    <property type="match status" value="1"/>
</dbReference>
<evidence type="ECO:0000256" key="1">
    <source>
        <dbReference type="ARBA" id="ARBA00022741"/>
    </source>
</evidence>
<dbReference type="InterPro" id="IPR014015">
    <property type="entry name" value="Helicase_SF3_DNA-vir"/>
</dbReference>
<dbReference type="Gene3D" id="3.40.50.300">
    <property type="entry name" value="P-loop containing nucleotide triphosphate hydrolases"/>
    <property type="match status" value="1"/>
</dbReference>
<name>A0A8S5LY38_9CAUD</name>
<proteinExistence type="predicted"/>
<dbReference type="GO" id="GO:0016787">
    <property type="term" value="F:hydrolase activity"/>
    <property type="evidence" value="ECO:0007669"/>
    <property type="project" value="UniProtKB-KW"/>
</dbReference>
<dbReference type="Pfam" id="PF03288">
    <property type="entry name" value="Pox_D5"/>
    <property type="match status" value="1"/>
</dbReference>
<dbReference type="GO" id="GO:0005524">
    <property type="term" value="F:ATP binding"/>
    <property type="evidence" value="ECO:0007669"/>
    <property type="project" value="UniProtKB-KW"/>
</dbReference>
<dbReference type="InterPro" id="IPR014818">
    <property type="entry name" value="Phage/plasmid_primase_P4_C"/>
</dbReference>
<dbReference type="EMBL" id="BK014769">
    <property type="protein sequence ID" value="DAD74953.1"/>
    <property type="molecule type" value="Genomic_DNA"/>
</dbReference>
<dbReference type="NCBIfam" id="TIGR01613">
    <property type="entry name" value="primase_Cterm"/>
    <property type="match status" value="1"/>
</dbReference>
<dbReference type="Pfam" id="PF19263">
    <property type="entry name" value="DUF5906"/>
    <property type="match status" value="1"/>
</dbReference>
<dbReference type="SMART" id="SM00885">
    <property type="entry name" value="D5_N"/>
    <property type="match status" value="1"/>
</dbReference>
<dbReference type="PANTHER" id="PTHR35372:SF2">
    <property type="entry name" value="SF3 HELICASE DOMAIN-CONTAINING PROTEIN"/>
    <property type="match status" value="1"/>
</dbReference>
<dbReference type="PROSITE" id="PS51206">
    <property type="entry name" value="SF3_HELICASE_1"/>
    <property type="match status" value="1"/>
</dbReference>
<evidence type="ECO:0000256" key="3">
    <source>
        <dbReference type="ARBA" id="ARBA00022806"/>
    </source>
</evidence>
<organism evidence="6">
    <name type="scientific">Siphoviridae sp. ctA995</name>
    <dbReference type="NCBI Taxonomy" id="2826180"/>
    <lineage>
        <taxon>Viruses</taxon>
        <taxon>Duplodnaviria</taxon>
        <taxon>Heunggongvirae</taxon>
        <taxon>Uroviricota</taxon>
        <taxon>Caudoviricetes</taxon>
    </lineage>
</organism>
<dbReference type="InterPro" id="IPR051620">
    <property type="entry name" value="ORF904-like_C"/>
</dbReference>
<dbReference type="InterPro" id="IPR006500">
    <property type="entry name" value="Helicase_put_C_phage/plasmid"/>
</dbReference>
<dbReference type="GO" id="GO:0004386">
    <property type="term" value="F:helicase activity"/>
    <property type="evidence" value="ECO:0007669"/>
    <property type="project" value="UniProtKB-KW"/>
</dbReference>
<keyword evidence="2" id="KW-0378">Hydrolase</keyword>
<reference evidence="6" key="1">
    <citation type="journal article" date="2021" name="Proc. Natl. Acad. Sci. U.S.A.">
        <title>A Catalog of Tens of Thousands of Viruses from Human Metagenomes Reveals Hidden Associations with Chronic Diseases.</title>
        <authorList>
            <person name="Tisza M.J."/>
            <person name="Buck C.B."/>
        </authorList>
    </citation>
    <scope>NUCLEOTIDE SEQUENCE</scope>
    <source>
        <strain evidence="6">CtA995</strain>
    </source>
</reference>
<evidence type="ECO:0000313" key="6">
    <source>
        <dbReference type="EMBL" id="DAD74953.1"/>
    </source>
</evidence>
<keyword evidence="1" id="KW-0547">Nucleotide-binding</keyword>
<dbReference type="InterPro" id="IPR054468">
    <property type="entry name" value="NrSPol-like_HBD"/>
</dbReference>
<feature type="domain" description="SF3 helicase" evidence="5">
    <location>
        <begin position="495"/>
        <end position="656"/>
    </location>
</feature>
<accession>A0A8S5LY38</accession>
<evidence type="ECO:0000256" key="2">
    <source>
        <dbReference type="ARBA" id="ARBA00022801"/>
    </source>
</evidence>
<dbReference type="Pfam" id="PF08706">
    <property type="entry name" value="D5_N"/>
    <property type="match status" value="1"/>
</dbReference>
<keyword evidence="4" id="KW-0067">ATP-binding</keyword>
<dbReference type="SUPFAM" id="SSF52540">
    <property type="entry name" value="P-loop containing nucleoside triphosphate hydrolases"/>
    <property type="match status" value="1"/>
</dbReference>
<evidence type="ECO:0000259" key="5">
    <source>
        <dbReference type="PROSITE" id="PS51206"/>
    </source>
</evidence>